<evidence type="ECO:0000256" key="8">
    <source>
        <dbReference type="SAM" id="MobiDB-lite"/>
    </source>
</evidence>
<dbReference type="InterPro" id="IPR013087">
    <property type="entry name" value="Znf_C2H2_type"/>
</dbReference>
<feature type="compositionally biased region" description="Polar residues" evidence="8">
    <location>
        <begin position="112"/>
        <end position="124"/>
    </location>
</feature>
<dbReference type="GO" id="GO:0000785">
    <property type="term" value="C:chromatin"/>
    <property type="evidence" value="ECO:0007669"/>
    <property type="project" value="TreeGrafter"/>
</dbReference>
<evidence type="ECO:0000313" key="10">
    <source>
        <dbReference type="EMBL" id="KAF2836187.1"/>
    </source>
</evidence>
<evidence type="ECO:0000256" key="4">
    <source>
        <dbReference type="ARBA" id="ARBA00022771"/>
    </source>
</evidence>
<dbReference type="PANTHER" id="PTHR40626">
    <property type="entry name" value="MIP31509P"/>
    <property type="match status" value="1"/>
</dbReference>
<dbReference type="SMART" id="SM00355">
    <property type="entry name" value="ZnF_C2H2"/>
    <property type="match status" value="2"/>
</dbReference>
<feature type="region of interest" description="Disordered" evidence="8">
    <location>
        <begin position="338"/>
        <end position="385"/>
    </location>
</feature>
<dbReference type="PANTHER" id="PTHR40626:SF18">
    <property type="entry name" value="NICOTINATE CATABOLISM CLUSTER-SPECIFIC TRANSCRIPTION FACTOR"/>
    <property type="match status" value="1"/>
</dbReference>
<dbReference type="InterPro" id="IPR051059">
    <property type="entry name" value="VerF-like"/>
</dbReference>
<dbReference type="SUPFAM" id="SSF57667">
    <property type="entry name" value="beta-beta-alpha zinc fingers"/>
    <property type="match status" value="1"/>
</dbReference>
<evidence type="ECO:0000259" key="9">
    <source>
        <dbReference type="PROSITE" id="PS50157"/>
    </source>
</evidence>
<keyword evidence="4 7" id="KW-0863">Zinc-finger</keyword>
<keyword evidence="2" id="KW-0479">Metal-binding</keyword>
<feature type="compositionally biased region" description="Polar residues" evidence="8">
    <location>
        <begin position="339"/>
        <end position="353"/>
    </location>
</feature>
<dbReference type="Proteomes" id="UP000799429">
    <property type="component" value="Unassembled WGS sequence"/>
</dbReference>
<feature type="domain" description="C2H2-type" evidence="9">
    <location>
        <begin position="53"/>
        <end position="80"/>
    </location>
</feature>
<dbReference type="Pfam" id="PF04082">
    <property type="entry name" value="Fungal_trans"/>
    <property type="match status" value="1"/>
</dbReference>
<dbReference type="CDD" id="cd12148">
    <property type="entry name" value="fungal_TF_MHR"/>
    <property type="match status" value="1"/>
</dbReference>
<feature type="compositionally biased region" description="Polar residues" evidence="8">
    <location>
        <begin position="363"/>
        <end position="374"/>
    </location>
</feature>
<dbReference type="EMBL" id="MU006104">
    <property type="protein sequence ID" value="KAF2836187.1"/>
    <property type="molecule type" value="Genomic_DNA"/>
</dbReference>
<evidence type="ECO:0000256" key="1">
    <source>
        <dbReference type="ARBA" id="ARBA00004123"/>
    </source>
</evidence>
<keyword evidence="6" id="KW-0539">Nucleus</keyword>
<keyword evidence="11" id="KW-1185">Reference proteome</keyword>
<organism evidence="10 11">
    <name type="scientific">Patellaria atrata CBS 101060</name>
    <dbReference type="NCBI Taxonomy" id="1346257"/>
    <lineage>
        <taxon>Eukaryota</taxon>
        <taxon>Fungi</taxon>
        <taxon>Dikarya</taxon>
        <taxon>Ascomycota</taxon>
        <taxon>Pezizomycotina</taxon>
        <taxon>Dothideomycetes</taxon>
        <taxon>Dothideomycetes incertae sedis</taxon>
        <taxon>Patellariales</taxon>
        <taxon>Patellariaceae</taxon>
        <taxon>Patellaria</taxon>
    </lineage>
</organism>
<evidence type="ECO:0000256" key="5">
    <source>
        <dbReference type="ARBA" id="ARBA00022833"/>
    </source>
</evidence>
<dbReference type="GO" id="GO:0008270">
    <property type="term" value="F:zinc ion binding"/>
    <property type="evidence" value="ECO:0007669"/>
    <property type="project" value="UniProtKB-KW"/>
</dbReference>
<dbReference type="GO" id="GO:0006351">
    <property type="term" value="P:DNA-templated transcription"/>
    <property type="evidence" value="ECO:0007669"/>
    <property type="project" value="InterPro"/>
</dbReference>
<evidence type="ECO:0000256" key="7">
    <source>
        <dbReference type="PROSITE-ProRule" id="PRU00042"/>
    </source>
</evidence>
<feature type="region of interest" description="Disordered" evidence="8">
    <location>
        <begin position="105"/>
        <end position="152"/>
    </location>
</feature>
<dbReference type="PROSITE" id="PS50157">
    <property type="entry name" value="ZINC_FINGER_C2H2_2"/>
    <property type="match status" value="2"/>
</dbReference>
<reference evidence="10" key="1">
    <citation type="journal article" date="2020" name="Stud. Mycol.">
        <title>101 Dothideomycetes genomes: a test case for predicting lifestyles and emergence of pathogens.</title>
        <authorList>
            <person name="Haridas S."/>
            <person name="Albert R."/>
            <person name="Binder M."/>
            <person name="Bloem J."/>
            <person name="Labutti K."/>
            <person name="Salamov A."/>
            <person name="Andreopoulos B."/>
            <person name="Baker S."/>
            <person name="Barry K."/>
            <person name="Bills G."/>
            <person name="Bluhm B."/>
            <person name="Cannon C."/>
            <person name="Castanera R."/>
            <person name="Culley D."/>
            <person name="Daum C."/>
            <person name="Ezra D."/>
            <person name="Gonzalez J."/>
            <person name="Henrissat B."/>
            <person name="Kuo A."/>
            <person name="Liang C."/>
            <person name="Lipzen A."/>
            <person name="Lutzoni F."/>
            <person name="Magnuson J."/>
            <person name="Mondo S."/>
            <person name="Nolan M."/>
            <person name="Ohm R."/>
            <person name="Pangilinan J."/>
            <person name="Park H.-J."/>
            <person name="Ramirez L."/>
            <person name="Alfaro M."/>
            <person name="Sun H."/>
            <person name="Tritt A."/>
            <person name="Yoshinaga Y."/>
            <person name="Zwiers L.-H."/>
            <person name="Turgeon B."/>
            <person name="Goodwin S."/>
            <person name="Spatafora J."/>
            <person name="Crous P."/>
            <person name="Grigoriev I."/>
        </authorList>
    </citation>
    <scope>NUCLEOTIDE SEQUENCE</scope>
    <source>
        <strain evidence="10">CBS 101060</strain>
    </source>
</reference>
<gene>
    <name evidence="10" type="ORF">M501DRAFT_996898</name>
</gene>
<dbReference type="GO" id="GO:0000978">
    <property type="term" value="F:RNA polymerase II cis-regulatory region sequence-specific DNA binding"/>
    <property type="evidence" value="ECO:0007669"/>
    <property type="project" value="InterPro"/>
</dbReference>
<keyword evidence="5" id="KW-0862">Zinc</keyword>
<protein>
    <recommendedName>
        <fullName evidence="9">C2H2-type domain-containing protein</fullName>
    </recommendedName>
</protein>
<dbReference type="InterPro" id="IPR007219">
    <property type="entry name" value="XnlR_reg_dom"/>
</dbReference>
<proteinExistence type="predicted"/>
<dbReference type="GO" id="GO:0000981">
    <property type="term" value="F:DNA-binding transcription factor activity, RNA polymerase II-specific"/>
    <property type="evidence" value="ECO:0007669"/>
    <property type="project" value="InterPro"/>
</dbReference>
<evidence type="ECO:0000256" key="6">
    <source>
        <dbReference type="ARBA" id="ARBA00023242"/>
    </source>
</evidence>
<comment type="subcellular location">
    <subcellularLocation>
        <location evidence="1">Nucleus</location>
    </subcellularLocation>
</comment>
<dbReference type="InterPro" id="IPR036236">
    <property type="entry name" value="Znf_C2H2_sf"/>
</dbReference>
<dbReference type="GO" id="GO:0005634">
    <property type="term" value="C:nucleus"/>
    <property type="evidence" value="ECO:0007669"/>
    <property type="project" value="UniProtKB-SubCell"/>
</dbReference>
<name>A0A9P4VNY2_9PEZI</name>
<evidence type="ECO:0000313" key="11">
    <source>
        <dbReference type="Proteomes" id="UP000799429"/>
    </source>
</evidence>
<dbReference type="Gene3D" id="3.30.160.60">
    <property type="entry name" value="Classic Zinc Finger"/>
    <property type="match status" value="1"/>
</dbReference>
<dbReference type="OrthoDB" id="1405595at2759"/>
<comment type="caution">
    <text evidence="10">The sequence shown here is derived from an EMBL/GenBank/DDBJ whole genome shotgun (WGS) entry which is preliminary data.</text>
</comment>
<dbReference type="Pfam" id="PF00096">
    <property type="entry name" value="zf-C2H2"/>
    <property type="match status" value="1"/>
</dbReference>
<evidence type="ECO:0000256" key="2">
    <source>
        <dbReference type="ARBA" id="ARBA00022723"/>
    </source>
</evidence>
<feature type="domain" description="C2H2-type" evidence="9">
    <location>
        <begin position="24"/>
        <end position="53"/>
    </location>
</feature>
<dbReference type="AlphaFoldDB" id="A0A9P4VNY2"/>
<evidence type="ECO:0000256" key="3">
    <source>
        <dbReference type="ARBA" id="ARBA00022737"/>
    </source>
</evidence>
<sequence length="932" mass="104158">MAANQRTARRAGTTTSEGVPIKKFQCRFEGCERSFTRSEHLQRHLLNHTAGESTCERCRAHFKRRDLLERHMARHRQKDEEAGGEGNGVLNTRKRMWRDADGNIVTKKPTLGHTNSSPLSQGVPSTVDGDRSSRQGQQAGAPISPPISTINSDQYLLRPTSQESIDATEDPWVFVPVGVDHPQQSYVPTESDPFWSAQSRPQGGIRSLPDDVPYDDVFNPDTASSFNMPFTTMSNYTWLFDLNTAQTQQFQQNPTVNVGNGSFPTANMDNYQINSPSFGVSTYDSSVSMPVPYDSNDTNLSDNMLPTANIPSPSSLNTQQQESHGVTTSHISKPVATFSHPSITESGYSSSSDRILKERSEDQQVTTAPVLSSSPRERPLSMLNGSRHLPDIDEIARSELLDLIDAAKPMTPDGTYITRDHPLLSLSALQTYCDQYFICFNTSYPLMHQATFEASHVPTLLLISVLLLGATYCDKDAHQLAVCIHDVIRPQIFADAGFNARPELWVLQTILLVECFGKSRAGQKQHDMSHLFHGLLINLIRRSDCQTIRPPGVYDVTEDLEDDWKTWAEAEQKKRLAFLCFMWDVQHAVLFCQSLCMSAFELRSTLPCDQAVWEADSAESWQQLRRQQKPPPLFLTILKIYLAPAALPPPKNLNALSRLLLLHGLMSISWDMKRRDQTSLGLVATDPHVGDWKHRLATSYDAWKSDFDSFCKEHSSHLNSSTSTDLKREFACYATAYNAIYHAAHIILNAEFLDLQIYAGARHILGRPVGRPDYARSQRVVKKWVADAPKSAAKSAWHGAHILRDGITNLDDFDAMGLFHYPWCLYLATITCWAFHHARPSSSAVLEDDRGPEDDDEMVWDARAEMEAVVLEMAEAGPEALARGAGKRRTGGLTAVVAKCLSRVRWAVVHDGMMVLRGLVPGRLICQYDSLA</sequence>
<accession>A0A9P4VNY2</accession>
<dbReference type="PROSITE" id="PS00028">
    <property type="entry name" value="ZINC_FINGER_C2H2_1"/>
    <property type="match status" value="2"/>
</dbReference>
<keyword evidence="3" id="KW-0677">Repeat</keyword>